<dbReference type="Pfam" id="PF13561">
    <property type="entry name" value="adh_short_C2"/>
    <property type="match status" value="1"/>
</dbReference>
<dbReference type="PRINTS" id="PR00080">
    <property type="entry name" value="SDRFAMILY"/>
</dbReference>
<dbReference type="Proteomes" id="UP000631300">
    <property type="component" value="Unassembled WGS sequence"/>
</dbReference>
<dbReference type="NCBIfam" id="NF006598">
    <property type="entry name" value="PRK09135.1"/>
    <property type="match status" value="1"/>
</dbReference>
<gene>
    <name evidence="3" type="primary">ptr1</name>
    <name evidence="3" type="ORF">GCM10007391_06110</name>
</gene>
<accession>A0A918JGG2</accession>
<dbReference type="FunFam" id="3.40.50.720:FF:000084">
    <property type="entry name" value="Short-chain dehydrogenase reductase"/>
    <property type="match status" value="1"/>
</dbReference>
<dbReference type="PROSITE" id="PS00061">
    <property type="entry name" value="ADH_SHORT"/>
    <property type="match status" value="1"/>
</dbReference>
<evidence type="ECO:0000256" key="2">
    <source>
        <dbReference type="ARBA" id="ARBA00023002"/>
    </source>
</evidence>
<name>A0A918JGG2_9ALTE</name>
<dbReference type="EMBL" id="BMXP01000001">
    <property type="protein sequence ID" value="GGW76301.1"/>
    <property type="molecule type" value="Genomic_DNA"/>
</dbReference>
<dbReference type="AlphaFoldDB" id="A0A918JGG2"/>
<protein>
    <submittedName>
        <fullName evidence="3">Pteridine reductase</fullName>
    </submittedName>
</protein>
<dbReference type="SUPFAM" id="SSF51735">
    <property type="entry name" value="NAD(P)-binding Rossmann-fold domains"/>
    <property type="match status" value="1"/>
</dbReference>
<dbReference type="GO" id="GO:0016491">
    <property type="term" value="F:oxidoreductase activity"/>
    <property type="evidence" value="ECO:0007669"/>
    <property type="project" value="UniProtKB-KW"/>
</dbReference>
<reference evidence="3" key="1">
    <citation type="journal article" date="2014" name="Int. J. Syst. Evol. Microbiol.">
        <title>Complete genome sequence of Corynebacterium casei LMG S-19264T (=DSM 44701T), isolated from a smear-ripened cheese.</title>
        <authorList>
            <consortium name="US DOE Joint Genome Institute (JGI-PGF)"/>
            <person name="Walter F."/>
            <person name="Albersmeier A."/>
            <person name="Kalinowski J."/>
            <person name="Ruckert C."/>
        </authorList>
    </citation>
    <scope>NUCLEOTIDE SEQUENCE</scope>
    <source>
        <strain evidence="3">KCTC 22164</strain>
    </source>
</reference>
<dbReference type="PANTHER" id="PTHR43639">
    <property type="entry name" value="OXIDOREDUCTASE, SHORT-CHAIN DEHYDROGENASE/REDUCTASE FAMILY (AFU_ORTHOLOGUE AFUA_5G02870)"/>
    <property type="match status" value="1"/>
</dbReference>
<proteinExistence type="inferred from homology"/>
<keyword evidence="4" id="KW-1185">Reference proteome</keyword>
<sequence length="254" mass="27112">MTQHSTSAGQPVALVTGSAKRIGKTLITRLHAQGYAVIVHYHHSADAADTLVTSLNDTRSGSATALQADLSDPQAVKRLGQDALRCFGRLDVLINNASAFYPTPLNEASPDDWHSLMGSNVQGAYFLTQAVAGALNKTEGVIINMVDMHIDRPLPEHSLYCMAKSALASLTRSLATELAPDVRVNGIGPGAILWPERDMDEDDRQAMLAGIPLNRLGSPDDIADTALFLIKARYITGQIIYVDGGRSIHAVASA</sequence>
<reference evidence="3" key="2">
    <citation type="submission" date="2020-09" db="EMBL/GenBank/DDBJ databases">
        <authorList>
            <person name="Sun Q."/>
            <person name="Kim S."/>
        </authorList>
    </citation>
    <scope>NUCLEOTIDE SEQUENCE</scope>
    <source>
        <strain evidence="3">KCTC 22164</strain>
    </source>
</reference>
<dbReference type="InterPro" id="IPR020904">
    <property type="entry name" value="Sc_DH/Rdtase_CS"/>
</dbReference>
<evidence type="ECO:0000313" key="3">
    <source>
        <dbReference type="EMBL" id="GGW76301.1"/>
    </source>
</evidence>
<keyword evidence="2" id="KW-0560">Oxidoreductase</keyword>
<dbReference type="RefSeq" id="WP_189403601.1">
    <property type="nucleotide sequence ID" value="NZ_BMXP01000001.1"/>
</dbReference>
<dbReference type="PANTHER" id="PTHR43639:SF1">
    <property type="entry name" value="SHORT-CHAIN DEHYDROGENASE_REDUCTASE FAMILY PROTEIN"/>
    <property type="match status" value="1"/>
</dbReference>
<dbReference type="CDD" id="cd05357">
    <property type="entry name" value="PR_SDR_c"/>
    <property type="match status" value="1"/>
</dbReference>
<dbReference type="InterPro" id="IPR036291">
    <property type="entry name" value="NAD(P)-bd_dom_sf"/>
</dbReference>
<dbReference type="Gene3D" id="3.40.50.720">
    <property type="entry name" value="NAD(P)-binding Rossmann-like Domain"/>
    <property type="match status" value="1"/>
</dbReference>
<evidence type="ECO:0000313" key="4">
    <source>
        <dbReference type="Proteomes" id="UP000631300"/>
    </source>
</evidence>
<evidence type="ECO:0000256" key="1">
    <source>
        <dbReference type="ARBA" id="ARBA00006484"/>
    </source>
</evidence>
<comment type="similarity">
    <text evidence="1">Belongs to the short-chain dehydrogenases/reductases (SDR) family.</text>
</comment>
<comment type="caution">
    <text evidence="3">The sequence shown here is derived from an EMBL/GenBank/DDBJ whole genome shotgun (WGS) entry which is preliminary data.</text>
</comment>
<dbReference type="PRINTS" id="PR00081">
    <property type="entry name" value="GDHRDH"/>
</dbReference>
<dbReference type="InterPro" id="IPR002347">
    <property type="entry name" value="SDR_fam"/>
</dbReference>
<organism evidence="3 4">
    <name type="scientific">Alteromonas halophila</name>
    <dbReference type="NCBI Taxonomy" id="516698"/>
    <lineage>
        <taxon>Bacteria</taxon>
        <taxon>Pseudomonadati</taxon>
        <taxon>Pseudomonadota</taxon>
        <taxon>Gammaproteobacteria</taxon>
        <taxon>Alteromonadales</taxon>
        <taxon>Alteromonadaceae</taxon>
        <taxon>Alteromonas/Salinimonas group</taxon>
        <taxon>Alteromonas</taxon>
    </lineage>
</organism>